<reference evidence="5 6" key="1">
    <citation type="submission" date="2020-06" db="EMBL/GenBank/DDBJ databases">
        <title>Genome mining for natural products.</title>
        <authorList>
            <person name="Zhang B."/>
            <person name="Shi J."/>
            <person name="Ge H."/>
        </authorList>
    </citation>
    <scope>NUCLEOTIDE SEQUENCE [LARGE SCALE GENOMIC DNA]</scope>
    <source>
        <strain evidence="5 6">NA00687</strain>
    </source>
</reference>
<name>A0A7H8N2E1_9ACTN</name>
<dbReference type="EMBL" id="CP054929">
    <property type="protein sequence ID" value="QKW48483.1"/>
    <property type="molecule type" value="Genomic_DNA"/>
</dbReference>
<evidence type="ECO:0000256" key="3">
    <source>
        <dbReference type="SAM" id="MobiDB-lite"/>
    </source>
</evidence>
<dbReference type="GO" id="GO:0008610">
    <property type="term" value="P:lipid biosynthetic process"/>
    <property type="evidence" value="ECO:0007669"/>
    <property type="project" value="TreeGrafter"/>
</dbReference>
<gene>
    <name evidence="5" type="ORF">HUT08_01775</name>
</gene>
<feature type="region of interest" description="Disordered" evidence="3">
    <location>
        <begin position="1"/>
        <end position="36"/>
    </location>
</feature>
<dbReference type="InterPro" id="IPR020802">
    <property type="entry name" value="TesA-like"/>
</dbReference>
<sequence>MPPAARTATGVPAAPPSTTTRSRPRPTHHGSVTCPRPVSDPTLRLFLFHHAGGSHLLYRGWAEHFPADWELCLVNAPGRGSLHDVGPLASSEELVAYLVRDLEPLLDRPFAFFGHSMGGLVGYELSRRLAAEGRQVPRWLGVSSWGGPRPSPGTGARGAEPDGPAGGAGLARHLLPDAELRDWLRSVGGTPPELLDDDGLWAMFAPTFRGDFSVVDTWRPAPGAAPPPVPLTVFGGDADAVVPPARLAGWAEHTPHFQGLRLHPGDHFYLRDHERAVARQITESLTPLLPTPTAPSQPR</sequence>
<dbReference type="PANTHER" id="PTHR11487">
    <property type="entry name" value="THIOESTERASE"/>
    <property type="match status" value="1"/>
</dbReference>
<feature type="region of interest" description="Disordered" evidence="3">
    <location>
        <begin position="141"/>
        <end position="169"/>
    </location>
</feature>
<evidence type="ECO:0000259" key="4">
    <source>
        <dbReference type="SMART" id="SM00824"/>
    </source>
</evidence>
<dbReference type="InterPro" id="IPR029058">
    <property type="entry name" value="AB_hydrolase_fold"/>
</dbReference>
<keyword evidence="6" id="KW-1185">Reference proteome</keyword>
<evidence type="ECO:0000313" key="6">
    <source>
        <dbReference type="Proteomes" id="UP000509303"/>
    </source>
</evidence>
<organism evidence="5 6">
    <name type="scientific">Streptomyces buecherae</name>
    <dbReference type="NCBI Taxonomy" id="2763006"/>
    <lineage>
        <taxon>Bacteria</taxon>
        <taxon>Bacillati</taxon>
        <taxon>Actinomycetota</taxon>
        <taxon>Actinomycetes</taxon>
        <taxon>Kitasatosporales</taxon>
        <taxon>Streptomycetaceae</taxon>
        <taxon>Streptomyces</taxon>
    </lineage>
</organism>
<dbReference type="SMART" id="SM00824">
    <property type="entry name" value="PKS_TE"/>
    <property type="match status" value="1"/>
</dbReference>
<dbReference type="RefSeq" id="WP_176160180.1">
    <property type="nucleotide sequence ID" value="NZ_CP054929.1"/>
</dbReference>
<comment type="similarity">
    <text evidence="1">Belongs to the thioesterase family.</text>
</comment>
<dbReference type="InterPro" id="IPR012223">
    <property type="entry name" value="TEII"/>
</dbReference>
<evidence type="ECO:0000256" key="1">
    <source>
        <dbReference type="ARBA" id="ARBA00007169"/>
    </source>
</evidence>
<feature type="domain" description="Thioesterase TesA-like" evidence="4">
    <location>
        <begin position="51"/>
        <end position="285"/>
    </location>
</feature>
<proteinExistence type="inferred from homology"/>
<dbReference type="SUPFAM" id="SSF53474">
    <property type="entry name" value="alpha/beta-Hydrolases"/>
    <property type="match status" value="1"/>
</dbReference>
<protein>
    <submittedName>
        <fullName evidence="5">Thioesterase</fullName>
    </submittedName>
</protein>
<keyword evidence="2" id="KW-0378">Hydrolase</keyword>
<evidence type="ECO:0000256" key="2">
    <source>
        <dbReference type="ARBA" id="ARBA00022801"/>
    </source>
</evidence>
<dbReference type="Gene3D" id="3.40.50.1820">
    <property type="entry name" value="alpha/beta hydrolase"/>
    <property type="match status" value="1"/>
</dbReference>
<dbReference type="PANTHER" id="PTHR11487:SF0">
    <property type="entry name" value="S-ACYL FATTY ACID SYNTHASE THIOESTERASE, MEDIUM CHAIN"/>
    <property type="match status" value="1"/>
</dbReference>
<evidence type="ECO:0000313" key="5">
    <source>
        <dbReference type="EMBL" id="QKW48483.1"/>
    </source>
</evidence>
<dbReference type="AlphaFoldDB" id="A0A7H8N2E1"/>
<dbReference type="Proteomes" id="UP000509303">
    <property type="component" value="Chromosome"/>
</dbReference>
<dbReference type="GO" id="GO:0016787">
    <property type="term" value="F:hydrolase activity"/>
    <property type="evidence" value="ECO:0007669"/>
    <property type="project" value="UniProtKB-KW"/>
</dbReference>
<dbReference type="InterPro" id="IPR001031">
    <property type="entry name" value="Thioesterase"/>
</dbReference>
<dbReference type="Pfam" id="PF00975">
    <property type="entry name" value="Thioesterase"/>
    <property type="match status" value="1"/>
</dbReference>
<accession>A0A7H8N2E1</accession>